<name>A0A1L3GMR1_9BACT</name>
<sequence length="108" mass="11991">MELKKVVALVRGSVLEEVEERLRQLGVKGISVSHIKGYGEYTNLFKADRMTAHAKIEIFSEQSAVDEIVTAIIETAHCGIAGDGIVAVQPVDKVYRIRTKALIKPQEW</sequence>
<dbReference type="InterPro" id="IPR002187">
    <property type="entry name" value="N-reg_PII"/>
</dbReference>
<dbReference type="RefSeq" id="WP_072283144.1">
    <property type="nucleotide sequence ID" value="NZ_CP015519.1"/>
</dbReference>
<dbReference type="PROSITE" id="PS51343">
    <property type="entry name" value="PII_GLNB_DOM"/>
    <property type="match status" value="1"/>
</dbReference>
<dbReference type="PANTHER" id="PTHR30115">
    <property type="entry name" value="NITROGEN REGULATORY PROTEIN P-II"/>
    <property type="match status" value="1"/>
</dbReference>
<dbReference type="Proteomes" id="UP000182517">
    <property type="component" value="Chromosome"/>
</dbReference>
<dbReference type="STRING" id="1842532.A7E78_04630"/>
<protein>
    <recommendedName>
        <fullName evidence="3">P-II family nitrogen regulator</fullName>
    </recommendedName>
</protein>
<dbReference type="EMBL" id="CP015519">
    <property type="protein sequence ID" value="APG27181.1"/>
    <property type="molecule type" value="Genomic_DNA"/>
</dbReference>
<dbReference type="SMART" id="SM00938">
    <property type="entry name" value="P-II"/>
    <property type="match status" value="1"/>
</dbReference>
<accession>A0A1L3GMR1</accession>
<dbReference type="GO" id="GO:0005524">
    <property type="term" value="F:ATP binding"/>
    <property type="evidence" value="ECO:0007669"/>
    <property type="project" value="TreeGrafter"/>
</dbReference>
<dbReference type="Pfam" id="PF00543">
    <property type="entry name" value="P-II"/>
    <property type="match status" value="1"/>
</dbReference>
<dbReference type="PANTHER" id="PTHR30115:SF11">
    <property type="entry name" value="NITROGEN REGULATORY PROTEIN P-II HOMOLOG"/>
    <property type="match status" value="1"/>
</dbReference>
<dbReference type="KEGG" id="pef:A7E78_04630"/>
<dbReference type="InterPro" id="IPR011322">
    <property type="entry name" value="N-reg_PII-like_a/b"/>
</dbReference>
<dbReference type="PRINTS" id="PR00340">
    <property type="entry name" value="PIIGLNB"/>
</dbReference>
<reference evidence="1 2" key="1">
    <citation type="journal article" date="2017" name="Genome Announc.">
        <title>Complete Genome Sequences of Two Acetylene-Fermenting Pelobacter acetylenicus Strains.</title>
        <authorList>
            <person name="Sutton J.M."/>
            <person name="Baesman S.M."/>
            <person name="Fierst J.L."/>
            <person name="Poret-Peterson A.T."/>
            <person name="Oremland R.S."/>
            <person name="Dunlap D.S."/>
            <person name="Akob D.M."/>
        </authorList>
    </citation>
    <scope>NUCLEOTIDE SEQUENCE [LARGE SCALE GENOMIC DNA]</scope>
    <source>
        <strain evidence="1 2">SFB93</strain>
    </source>
</reference>
<evidence type="ECO:0000313" key="2">
    <source>
        <dbReference type="Proteomes" id="UP000182517"/>
    </source>
</evidence>
<dbReference type="GO" id="GO:0005829">
    <property type="term" value="C:cytosol"/>
    <property type="evidence" value="ECO:0007669"/>
    <property type="project" value="TreeGrafter"/>
</dbReference>
<keyword evidence="2" id="KW-1185">Reference proteome</keyword>
<dbReference type="GO" id="GO:0030234">
    <property type="term" value="F:enzyme regulator activity"/>
    <property type="evidence" value="ECO:0007669"/>
    <property type="project" value="InterPro"/>
</dbReference>
<gene>
    <name evidence="1" type="ORF">A7E78_04630</name>
</gene>
<dbReference type="Gene3D" id="3.30.70.120">
    <property type="match status" value="1"/>
</dbReference>
<organism evidence="1 2">
    <name type="scientific">Syntrophotalea acetylenivorans</name>
    <dbReference type="NCBI Taxonomy" id="1842532"/>
    <lineage>
        <taxon>Bacteria</taxon>
        <taxon>Pseudomonadati</taxon>
        <taxon>Thermodesulfobacteriota</taxon>
        <taxon>Desulfuromonadia</taxon>
        <taxon>Desulfuromonadales</taxon>
        <taxon>Syntrophotaleaceae</taxon>
        <taxon>Syntrophotalea</taxon>
    </lineage>
</organism>
<evidence type="ECO:0008006" key="3">
    <source>
        <dbReference type="Google" id="ProtNLM"/>
    </source>
</evidence>
<dbReference type="OrthoDB" id="9802729at2"/>
<dbReference type="AlphaFoldDB" id="A0A1L3GMR1"/>
<dbReference type="SUPFAM" id="SSF54913">
    <property type="entry name" value="GlnB-like"/>
    <property type="match status" value="1"/>
</dbReference>
<dbReference type="GO" id="GO:0006808">
    <property type="term" value="P:regulation of nitrogen utilization"/>
    <property type="evidence" value="ECO:0007669"/>
    <property type="project" value="InterPro"/>
</dbReference>
<evidence type="ECO:0000313" key="1">
    <source>
        <dbReference type="EMBL" id="APG27181.1"/>
    </source>
</evidence>
<dbReference type="InterPro" id="IPR015867">
    <property type="entry name" value="N-reg_PII/ATP_PRibTrfase_C"/>
</dbReference>
<proteinExistence type="predicted"/>